<dbReference type="GO" id="GO:1990904">
    <property type="term" value="C:ribonucleoprotein complex"/>
    <property type="evidence" value="ECO:0007669"/>
    <property type="project" value="UniProtKB-KW"/>
</dbReference>
<name>A0A1Y4T0P4_9FIRM</name>
<evidence type="ECO:0000256" key="5">
    <source>
        <dbReference type="ARBA" id="ARBA00023274"/>
    </source>
</evidence>
<evidence type="ECO:0000256" key="2">
    <source>
        <dbReference type="ARBA" id="ARBA00022730"/>
    </source>
</evidence>
<evidence type="ECO:0000256" key="6">
    <source>
        <dbReference type="ARBA" id="ARBA00035292"/>
    </source>
</evidence>
<proteinExistence type="inferred from homology"/>
<evidence type="ECO:0000256" key="3">
    <source>
        <dbReference type="ARBA" id="ARBA00022884"/>
    </source>
</evidence>
<dbReference type="InterPro" id="IPR036935">
    <property type="entry name" value="Ribosomal_bL9_N_sf"/>
</dbReference>
<dbReference type="Proteomes" id="UP000195305">
    <property type="component" value="Unassembled WGS sequence"/>
</dbReference>
<dbReference type="InterPro" id="IPR020070">
    <property type="entry name" value="Ribosomal_bL9_N"/>
</dbReference>
<dbReference type="GO" id="GO:0006412">
    <property type="term" value="P:translation"/>
    <property type="evidence" value="ECO:0007669"/>
    <property type="project" value="UniProtKB-UniRule"/>
</dbReference>
<dbReference type="HAMAP" id="MF_00503">
    <property type="entry name" value="Ribosomal_bL9"/>
    <property type="match status" value="1"/>
</dbReference>
<dbReference type="InterPro" id="IPR036791">
    <property type="entry name" value="Ribosomal_bL9_C_sf"/>
</dbReference>
<dbReference type="OrthoDB" id="9788336at2"/>
<comment type="function">
    <text evidence="7">Binds to the 23S rRNA.</text>
</comment>
<dbReference type="InterPro" id="IPR009027">
    <property type="entry name" value="Ribosomal_bL9/RNase_H1_N"/>
</dbReference>
<evidence type="ECO:0000313" key="10">
    <source>
        <dbReference type="EMBL" id="OUQ35768.1"/>
    </source>
</evidence>
<gene>
    <name evidence="7" type="primary">rplI</name>
    <name evidence="10" type="ORF">B5E75_03020</name>
</gene>
<comment type="similarity">
    <text evidence="1 7">Belongs to the bacterial ribosomal protein bL9 family.</text>
</comment>
<keyword evidence="3 7" id="KW-0694">RNA-binding</keyword>
<dbReference type="GO" id="GO:0019843">
    <property type="term" value="F:rRNA binding"/>
    <property type="evidence" value="ECO:0007669"/>
    <property type="project" value="UniProtKB-UniRule"/>
</dbReference>
<dbReference type="PROSITE" id="PS00651">
    <property type="entry name" value="RIBOSOMAL_L9"/>
    <property type="match status" value="1"/>
</dbReference>
<evidence type="ECO:0000256" key="1">
    <source>
        <dbReference type="ARBA" id="ARBA00010605"/>
    </source>
</evidence>
<keyword evidence="2 7" id="KW-0699">rRNA-binding</keyword>
<dbReference type="Pfam" id="PF03948">
    <property type="entry name" value="Ribosomal_L9_C"/>
    <property type="match status" value="1"/>
</dbReference>
<dbReference type="Gene3D" id="3.10.430.100">
    <property type="entry name" value="Ribosomal protein L9, C-terminal domain"/>
    <property type="match status" value="1"/>
</dbReference>
<keyword evidence="11" id="KW-1185">Reference proteome</keyword>
<dbReference type="GO" id="GO:0003735">
    <property type="term" value="F:structural constituent of ribosome"/>
    <property type="evidence" value="ECO:0007669"/>
    <property type="project" value="InterPro"/>
</dbReference>
<dbReference type="EMBL" id="NFLJ01000006">
    <property type="protein sequence ID" value="OUQ35768.1"/>
    <property type="molecule type" value="Genomic_DNA"/>
</dbReference>
<organism evidence="10 11">
    <name type="scientific">Massilimicrobiota timonensis</name>
    <dbReference type="NCBI Taxonomy" id="1776392"/>
    <lineage>
        <taxon>Bacteria</taxon>
        <taxon>Bacillati</taxon>
        <taxon>Bacillota</taxon>
        <taxon>Erysipelotrichia</taxon>
        <taxon>Erysipelotrichales</taxon>
        <taxon>Erysipelotrichaceae</taxon>
        <taxon>Massilimicrobiota</taxon>
    </lineage>
</organism>
<evidence type="ECO:0000256" key="4">
    <source>
        <dbReference type="ARBA" id="ARBA00022980"/>
    </source>
</evidence>
<dbReference type="Pfam" id="PF01281">
    <property type="entry name" value="Ribosomal_L9_N"/>
    <property type="match status" value="1"/>
</dbReference>
<dbReference type="SUPFAM" id="SSF55658">
    <property type="entry name" value="L9 N-domain-like"/>
    <property type="match status" value="1"/>
</dbReference>
<dbReference type="RefSeq" id="WP_087357316.1">
    <property type="nucleotide sequence ID" value="NZ_AP031415.1"/>
</dbReference>
<keyword evidence="5 7" id="KW-0687">Ribonucleoprotein</keyword>
<protein>
    <recommendedName>
        <fullName evidence="6 7">Large ribosomal subunit protein bL9</fullName>
    </recommendedName>
</protein>
<dbReference type="AlphaFoldDB" id="A0A1Y4T0P4"/>
<dbReference type="InterPro" id="IPR020594">
    <property type="entry name" value="Ribosomal_bL9_bac/chp"/>
</dbReference>
<sequence>MKVILLQDVKKLGKKNDIVKVADGYGQNYLIKNHLAILATEHGKEMVAQTKEKERLQELENKKNAEALKEKIESLTLEFQLSSGKDGKTFGSISTKNVVEELSKKYDIKVDKRKFINARPIQALGYTNLKIELYKGVIATIKVHLSEK</sequence>
<evidence type="ECO:0000313" key="11">
    <source>
        <dbReference type="Proteomes" id="UP000195305"/>
    </source>
</evidence>
<evidence type="ECO:0000256" key="8">
    <source>
        <dbReference type="SAM" id="Coils"/>
    </source>
</evidence>
<comment type="caution">
    <text evidence="10">The sequence shown here is derived from an EMBL/GenBank/DDBJ whole genome shotgun (WGS) entry which is preliminary data.</text>
</comment>
<accession>A0A1Y4T0P4</accession>
<reference evidence="10 11" key="1">
    <citation type="journal article" date="2018" name="BMC Genomics">
        <title>Whole genome sequencing and function prediction of 133 gut anaerobes isolated from chicken caecum in pure cultures.</title>
        <authorList>
            <person name="Medvecky M."/>
            <person name="Cejkova D."/>
            <person name="Polansky O."/>
            <person name="Karasova D."/>
            <person name="Kubasova T."/>
            <person name="Cizek A."/>
            <person name="Rychlik I."/>
        </authorList>
    </citation>
    <scope>NUCLEOTIDE SEQUENCE [LARGE SCALE GENOMIC DNA]</scope>
    <source>
        <strain evidence="10 11">An13</strain>
    </source>
</reference>
<evidence type="ECO:0000256" key="7">
    <source>
        <dbReference type="HAMAP-Rule" id="MF_00503"/>
    </source>
</evidence>
<dbReference type="InterPro" id="IPR000244">
    <property type="entry name" value="Ribosomal_bL9"/>
</dbReference>
<feature type="coiled-coil region" evidence="8">
    <location>
        <begin position="49"/>
        <end position="78"/>
    </location>
</feature>
<keyword evidence="4 7" id="KW-0689">Ribosomal protein</keyword>
<dbReference type="SUPFAM" id="SSF55653">
    <property type="entry name" value="Ribosomal protein L9 C-domain"/>
    <property type="match status" value="1"/>
</dbReference>
<dbReference type="GO" id="GO:0005840">
    <property type="term" value="C:ribosome"/>
    <property type="evidence" value="ECO:0007669"/>
    <property type="project" value="UniProtKB-KW"/>
</dbReference>
<dbReference type="NCBIfam" id="TIGR00158">
    <property type="entry name" value="L9"/>
    <property type="match status" value="1"/>
</dbReference>
<dbReference type="InterPro" id="IPR020069">
    <property type="entry name" value="Ribosomal_bL9_C"/>
</dbReference>
<feature type="domain" description="Ribosomal protein L9" evidence="9">
    <location>
        <begin position="13"/>
        <end position="40"/>
    </location>
</feature>
<dbReference type="PANTHER" id="PTHR21368">
    <property type="entry name" value="50S RIBOSOMAL PROTEIN L9"/>
    <property type="match status" value="1"/>
</dbReference>
<keyword evidence="8" id="KW-0175">Coiled coil</keyword>
<evidence type="ECO:0000259" key="9">
    <source>
        <dbReference type="PROSITE" id="PS00651"/>
    </source>
</evidence>
<dbReference type="Gene3D" id="3.40.5.10">
    <property type="entry name" value="Ribosomal protein L9, N-terminal domain"/>
    <property type="match status" value="1"/>
</dbReference>